<comment type="caution">
    <text evidence="8">The sequence shown here is derived from an EMBL/GenBank/DDBJ whole genome shotgun (WGS) entry which is preliminary data.</text>
</comment>
<protein>
    <recommendedName>
        <fullName evidence="6">methylated diphthine methylhydrolase</fullName>
        <ecNumber evidence="6">3.1.1.97</ecNumber>
    </recommendedName>
</protein>
<keyword evidence="3" id="KW-0677">Repeat</keyword>
<accession>A0A9P5XSF0</accession>
<dbReference type="EC" id="3.1.1.97" evidence="6"/>
<dbReference type="InterPro" id="IPR036322">
    <property type="entry name" value="WD40_repeat_dom_sf"/>
</dbReference>
<evidence type="ECO:0000256" key="6">
    <source>
        <dbReference type="ARBA" id="ARBA00039131"/>
    </source>
</evidence>
<dbReference type="InterPro" id="IPR001680">
    <property type="entry name" value="WD40_rpt"/>
</dbReference>
<dbReference type="OrthoDB" id="1930760at2759"/>
<dbReference type="Gene3D" id="2.130.10.10">
    <property type="entry name" value="YVTN repeat-like/Quinoprotein amine dehydrogenase"/>
    <property type="match status" value="1"/>
</dbReference>
<dbReference type="SUPFAM" id="SSF50978">
    <property type="entry name" value="WD40 repeat-like"/>
    <property type="match status" value="1"/>
</dbReference>
<dbReference type="GO" id="GO:0061685">
    <property type="term" value="F:diphthine methylesterase activity"/>
    <property type="evidence" value="ECO:0007669"/>
    <property type="project" value="UniProtKB-EC"/>
</dbReference>
<dbReference type="Proteomes" id="UP000807353">
    <property type="component" value="Unassembled WGS sequence"/>
</dbReference>
<organism evidence="8 9">
    <name type="scientific">Collybia nuda</name>
    <dbReference type="NCBI Taxonomy" id="64659"/>
    <lineage>
        <taxon>Eukaryota</taxon>
        <taxon>Fungi</taxon>
        <taxon>Dikarya</taxon>
        <taxon>Basidiomycota</taxon>
        <taxon>Agaricomycotina</taxon>
        <taxon>Agaricomycetes</taxon>
        <taxon>Agaricomycetidae</taxon>
        <taxon>Agaricales</taxon>
        <taxon>Tricholomatineae</taxon>
        <taxon>Clitocybaceae</taxon>
        <taxon>Collybia</taxon>
    </lineage>
</organism>
<evidence type="ECO:0000256" key="5">
    <source>
        <dbReference type="ARBA" id="ARBA00038092"/>
    </source>
</evidence>
<keyword evidence="4" id="KW-0378">Hydrolase</keyword>
<name>A0A9P5XSF0_9AGAR</name>
<gene>
    <name evidence="8" type="ORF">BDZ94DRAFT_1205140</name>
</gene>
<evidence type="ECO:0000256" key="2">
    <source>
        <dbReference type="ARBA" id="ARBA00022574"/>
    </source>
</evidence>
<dbReference type="GO" id="GO:0005737">
    <property type="term" value="C:cytoplasm"/>
    <property type="evidence" value="ECO:0007669"/>
    <property type="project" value="TreeGrafter"/>
</dbReference>
<keyword evidence="9" id="KW-1185">Reference proteome</keyword>
<comment type="catalytic activity">
    <reaction evidence="7">
        <text>diphthine methyl ester-[translation elongation factor 2] + H2O = diphthine-[translation elongation factor 2] + methanol + H(+)</text>
        <dbReference type="Rhea" id="RHEA:42656"/>
        <dbReference type="Rhea" id="RHEA-COMP:10172"/>
        <dbReference type="Rhea" id="RHEA-COMP:10173"/>
        <dbReference type="ChEBI" id="CHEBI:15377"/>
        <dbReference type="ChEBI" id="CHEBI:15378"/>
        <dbReference type="ChEBI" id="CHEBI:17790"/>
        <dbReference type="ChEBI" id="CHEBI:79005"/>
        <dbReference type="ChEBI" id="CHEBI:82696"/>
        <dbReference type="EC" id="3.1.1.97"/>
    </reaction>
</comment>
<evidence type="ECO:0000256" key="4">
    <source>
        <dbReference type="ARBA" id="ARBA00022801"/>
    </source>
</evidence>
<dbReference type="EMBL" id="MU150478">
    <property type="protein sequence ID" value="KAF9455998.1"/>
    <property type="molecule type" value="Genomic_DNA"/>
</dbReference>
<dbReference type="InterPro" id="IPR052415">
    <property type="entry name" value="Diphthine_MTase"/>
</dbReference>
<evidence type="ECO:0000313" key="9">
    <source>
        <dbReference type="Proteomes" id="UP000807353"/>
    </source>
</evidence>
<comment type="pathway">
    <text evidence="1">Protein modification; peptidyl-diphthamide biosynthesis.</text>
</comment>
<keyword evidence="2" id="KW-0853">WD repeat</keyword>
<evidence type="ECO:0000256" key="3">
    <source>
        <dbReference type="ARBA" id="ARBA00022737"/>
    </source>
</evidence>
<comment type="similarity">
    <text evidence="5">Belongs to the DPH7 family.</text>
</comment>
<dbReference type="PANTHER" id="PTHR46042:SF1">
    <property type="entry name" value="DIPHTHINE METHYLTRANSFERASE"/>
    <property type="match status" value="1"/>
</dbReference>
<dbReference type="GO" id="GO:0017183">
    <property type="term" value="P:protein histidyl modification to diphthamide"/>
    <property type="evidence" value="ECO:0007669"/>
    <property type="project" value="TreeGrafter"/>
</dbReference>
<dbReference type="PANTHER" id="PTHR46042">
    <property type="entry name" value="DIPHTHINE METHYLTRANSFERASE"/>
    <property type="match status" value="1"/>
</dbReference>
<evidence type="ECO:0000256" key="7">
    <source>
        <dbReference type="ARBA" id="ARBA00047551"/>
    </source>
</evidence>
<proteinExistence type="inferred from homology"/>
<evidence type="ECO:0000313" key="8">
    <source>
        <dbReference type="EMBL" id="KAF9455998.1"/>
    </source>
</evidence>
<reference evidence="8" key="1">
    <citation type="submission" date="2020-11" db="EMBL/GenBank/DDBJ databases">
        <authorList>
            <consortium name="DOE Joint Genome Institute"/>
            <person name="Ahrendt S."/>
            <person name="Riley R."/>
            <person name="Andreopoulos W."/>
            <person name="Labutti K."/>
            <person name="Pangilinan J."/>
            <person name="Ruiz-Duenas F.J."/>
            <person name="Barrasa J.M."/>
            <person name="Sanchez-Garcia M."/>
            <person name="Camarero S."/>
            <person name="Miyauchi S."/>
            <person name="Serrano A."/>
            <person name="Linde D."/>
            <person name="Babiker R."/>
            <person name="Drula E."/>
            <person name="Ayuso-Fernandez I."/>
            <person name="Pacheco R."/>
            <person name="Padilla G."/>
            <person name="Ferreira P."/>
            <person name="Barriuso J."/>
            <person name="Kellner H."/>
            <person name="Castanera R."/>
            <person name="Alfaro M."/>
            <person name="Ramirez L."/>
            <person name="Pisabarro A.G."/>
            <person name="Kuo A."/>
            <person name="Tritt A."/>
            <person name="Lipzen A."/>
            <person name="He G."/>
            <person name="Yan M."/>
            <person name="Ng V."/>
            <person name="Cullen D."/>
            <person name="Martin F."/>
            <person name="Rosso M.-N."/>
            <person name="Henrissat B."/>
            <person name="Hibbett D."/>
            <person name="Martinez A.T."/>
            <person name="Grigoriev I.V."/>
        </authorList>
    </citation>
    <scope>NUCLEOTIDE SEQUENCE</scope>
    <source>
        <strain evidence="8">CBS 247.69</strain>
    </source>
</reference>
<dbReference type="AlphaFoldDB" id="A0A9P5XSF0"/>
<dbReference type="InterPro" id="IPR015943">
    <property type="entry name" value="WD40/YVTN_repeat-like_dom_sf"/>
</dbReference>
<evidence type="ECO:0000256" key="1">
    <source>
        <dbReference type="ARBA" id="ARBA00005156"/>
    </source>
</evidence>
<sequence>MSSFDTVFPADTIEFCPHPDALDIFVCGTYRLDNILHPPALGPENSLVQDVDSSVLQQRRGQCLLFQLDKASDQGFHHIQTLNFPAIPDIKWCHRSQVASPLLGVADSEGGITLLEWQKNERTLKWADHVRCASTEILCLSLDWSNRRIPGTDPGNLIVSLSNGSLCLLRPGDGGGLTLTESWKAHDYELWVGAWNYWDTNVVYSGGDDSKMKGWDVRQNLQRSPIINKRCSNLQLLIFFFIGLYLFRFDAGITSIQSHPHVEHIIAVGSYDDTVRLFDMRKPLTALAEVNVGGGAWRVKWHPSPSRRDDLLVACMYDGFKVIHFDAGKVKKGGEVVRRCDLHKSLAYGVDWSFGPATHDNETIIGSCSFYDHTLYIWSG</sequence>
<dbReference type="SMART" id="SM00320">
    <property type="entry name" value="WD40"/>
    <property type="match status" value="3"/>
</dbReference>